<evidence type="ECO:0000313" key="1">
    <source>
        <dbReference type="Proteomes" id="UP000189701"/>
    </source>
</evidence>
<feature type="non-terminal residue" evidence="2">
    <location>
        <position position="1"/>
    </location>
</feature>
<reference evidence="1" key="1">
    <citation type="journal article" date="2013" name="Genome Biol.">
        <title>Reference genomes and transcriptomes of Nicotiana sylvestris and Nicotiana tomentosiformis.</title>
        <authorList>
            <person name="Sierro N."/>
            <person name="Battey J.N."/>
            <person name="Ouadi S."/>
            <person name="Bovet L."/>
            <person name="Goepfert S."/>
            <person name="Bakaher N."/>
            <person name="Peitsch M.C."/>
            <person name="Ivanov N.V."/>
        </authorList>
    </citation>
    <scope>NUCLEOTIDE SEQUENCE [LARGE SCALE GENOMIC DNA]</scope>
</reference>
<protein>
    <submittedName>
        <fullName evidence="2">Uncharacterized protein LOC104211610</fullName>
    </submittedName>
</protein>
<dbReference type="AlphaFoldDB" id="A0A1U7VAZ3"/>
<dbReference type="Gene3D" id="3.80.10.10">
    <property type="entry name" value="Ribonuclease Inhibitor"/>
    <property type="match status" value="1"/>
</dbReference>
<accession>A0A1U7VAZ3</accession>
<dbReference type="InterPro" id="IPR032675">
    <property type="entry name" value="LRR_dom_sf"/>
</dbReference>
<name>A0A1U7VAZ3_NICSY</name>
<gene>
    <name evidence="2" type="primary">LOC104211610</name>
</gene>
<organism evidence="1 2">
    <name type="scientific">Nicotiana sylvestris</name>
    <name type="common">Wood tobacco</name>
    <name type="synonym">South American tobacco</name>
    <dbReference type="NCBI Taxonomy" id="4096"/>
    <lineage>
        <taxon>Eukaryota</taxon>
        <taxon>Viridiplantae</taxon>
        <taxon>Streptophyta</taxon>
        <taxon>Embryophyta</taxon>
        <taxon>Tracheophyta</taxon>
        <taxon>Spermatophyta</taxon>
        <taxon>Magnoliopsida</taxon>
        <taxon>eudicotyledons</taxon>
        <taxon>Gunneridae</taxon>
        <taxon>Pentapetalae</taxon>
        <taxon>asterids</taxon>
        <taxon>lamiids</taxon>
        <taxon>Solanales</taxon>
        <taxon>Solanaceae</taxon>
        <taxon>Nicotianoideae</taxon>
        <taxon>Nicotianeae</taxon>
        <taxon>Nicotiana</taxon>
    </lineage>
</organism>
<dbReference type="Proteomes" id="UP000189701">
    <property type="component" value="Unplaced"/>
</dbReference>
<keyword evidence="1" id="KW-1185">Reference proteome</keyword>
<dbReference type="RefSeq" id="XP_009759000.1">
    <property type="nucleotide sequence ID" value="XM_009760698.1"/>
</dbReference>
<sequence>YLDITDCSSIKILPDNLGDIKSLRYLYAYDTAIKQLPRSVEMLRNIVNFESGRSKARGQKEYIWKRSPSDTIFVANFCILFEPYILFLSLL</sequence>
<proteinExistence type="predicted"/>
<dbReference type="SUPFAM" id="SSF52058">
    <property type="entry name" value="L domain-like"/>
    <property type="match status" value="1"/>
</dbReference>
<evidence type="ECO:0000313" key="2">
    <source>
        <dbReference type="RefSeq" id="XP_009759000.1"/>
    </source>
</evidence>
<reference evidence="2" key="2">
    <citation type="submission" date="2025-08" db="UniProtKB">
        <authorList>
            <consortium name="RefSeq"/>
        </authorList>
    </citation>
    <scope>IDENTIFICATION</scope>
    <source>
        <tissue evidence="2">Leaf</tissue>
    </source>
</reference>